<reference evidence="2" key="1">
    <citation type="journal article" date="2023" name="Mol. Phylogenet. Evol.">
        <title>Genome-scale phylogeny and comparative genomics of the fungal order Sordariales.</title>
        <authorList>
            <person name="Hensen N."/>
            <person name="Bonometti L."/>
            <person name="Westerberg I."/>
            <person name="Brannstrom I.O."/>
            <person name="Guillou S."/>
            <person name="Cros-Aarteil S."/>
            <person name="Calhoun S."/>
            <person name="Haridas S."/>
            <person name="Kuo A."/>
            <person name="Mondo S."/>
            <person name="Pangilinan J."/>
            <person name="Riley R."/>
            <person name="LaButti K."/>
            <person name="Andreopoulos B."/>
            <person name="Lipzen A."/>
            <person name="Chen C."/>
            <person name="Yan M."/>
            <person name="Daum C."/>
            <person name="Ng V."/>
            <person name="Clum A."/>
            <person name="Steindorff A."/>
            <person name="Ohm R.A."/>
            <person name="Martin F."/>
            <person name="Silar P."/>
            <person name="Natvig D.O."/>
            <person name="Lalanne C."/>
            <person name="Gautier V."/>
            <person name="Ament-Velasquez S.L."/>
            <person name="Kruys A."/>
            <person name="Hutchinson M.I."/>
            <person name="Powell A.J."/>
            <person name="Barry K."/>
            <person name="Miller A.N."/>
            <person name="Grigoriev I.V."/>
            <person name="Debuchy R."/>
            <person name="Gladieux P."/>
            <person name="Hiltunen Thoren M."/>
            <person name="Johannesson H."/>
        </authorList>
    </citation>
    <scope>NUCLEOTIDE SEQUENCE</scope>
    <source>
        <strain evidence="2">CBS 508.74</strain>
    </source>
</reference>
<dbReference type="GeneID" id="89933316"/>
<accession>A0AAN6QHV1</accession>
<evidence type="ECO:0000256" key="1">
    <source>
        <dbReference type="SAM" id="MobiDB-lite"/>
    </source>
</evidence>
<keyword evidence="3" id="KW-1185">Reference proteome</keyword>
<protein>
    <submittedName>
        <fullName evidence="2">Uncharacterized protein</fullName>
    </submittedName>
</protein>
<dbReference type="Proteomes" id="UP001302812">
    <property type="component" value="Unassembled WGS sequence"/>
</dbReference>
<comment type="caution">
    <text evidence="2">The sequence shown here is derived from an EMBL/GenBank/DDBJ whole genome shotgun (WGS) entry which is preliminary data.</text>
</comment>
<feature type="region of interest" description="Disordered" evidence="1">
    <location>
        <begin position="1"/>
        <end position="156"/>
    </location>
</feature>
<feature type="compositionally biased region" description="Polar residues" evidence="1">
    <location>
        <begin position="110"/>
        <end position="133"/>
    </location>
</feature>
<gene>
    <name evidence="2" type="ORF">N656DRAFT_309581</name>
</gene>
<name>A0AAN6QHV1_9PEZI</name>
<dbReference type="RefSeq" id="XP_064667496.1">
    <property type="nucleotide sequence ID" value="XM_064809193.1"/>
</dbReference>
<sequence length="156" mass="16478">MPVILQQPSKTTTVVPPLSMNESASSAAFHAAVNPGDEEGEGKASRHRGRIVSPIRSPTFRRFKRGGRAVSTGARAASPPLYTRVLGMDTDDPAYDTILSSSDPDEEYTPATTLSSSLPGPTESGPSSDTPAMSYQPRPPQATHARRPSTPLSMTG</sequence>
<dbReference type="AlphaFoldDB" id="A0AAN6QHV1"/>
<organism evidence="2 3">
    <name type="scientific">Canariomyces notabilis</name>
    <dbReference type="NCBI Taxonomy" id="2074819"/>
    <lineage>
        <taxon>Eukaryota</taxon>
        <taxon>Fungi</taxon>
        <taxon>Dikarya</taxon>
        <taxon>Ascomycota</taxon>
        <taxon>Pezizomycotina</taxon>
        <taxon>Sordariomycetes</taxon>
        <taxon>Sordariomycetidae</taxon>
        <taxon>Sordariales</taxon>
        <taxon>Chaetomiaceae</taxon>
        <taxon>Canariomyces</taxon>
    </lineage>
</organism>
<feature type="compositionally biased region" description="Polar residues" evidence="1">
    <location>
        <begin position="1"/>
        <end position="26"/>
    </location>
</feature>
<evidence type="ECO:0000313" key="3">
    <source>
        <dbReference type="Proteomes" id="UP001302812"/>
    </source>
</evidence>
<proteinExistence type="predicted"/>
<evidence type="ECO:0000313" key="2">
    <source>
        <dbReference type="EMBL" id="KAK4109926.1"/>
    </source>
</evidence>
<dbReference type="EMBL" id="MU853353">
    <property type="protein sequence ID" value="KAK4109926.1"/>
    <property type="molecule type" value="Genomic_DNA"/>
</dbReference>
<reference evidence="2" key="2">
    <citation type="submission" date="2023-05" db="EMBL/GenBank/DDBJ databases">
        <authorList>
            <consortium name="Lawrence Berkeley National Laboratory"/>
            <person name="Steindorff A."/>
            <person name="Hensen N."/>
            <person name="Bonometti L."/>
            <person name="Westerberg I."/>
            <person name="Brannstrom I.O."/>
            <person name="Guillou S."/>
            <person name="Cros-Aarteil S."/>
            <person name="Calhoun S."/>
            <person name="Haridas S."/>
            <person name="Kuo A."/>
            <person name="Mondo S."/>
            <person name="Pangilinan J."/>
            <person name="Riley R."/>
            <person name="Labutti K."/>
            <person name="Andreopoulos B."/>
            <person name="Lipzen A."/>
            <person name="Chen C."/>
            <person name="Yanf M."/>
            <person name="Daum C."/>
            <person name="Ng V."/>
            <person name="Clum A."/>
            <person name="Ohm R."/>
            <person name="Martin F."/>
            <person name="Silar P."/>
            <person name="Natvig D."/>
            <person name="Lalanne C."/>
            <person name="Gautier V."/>
            <person name="Ament-Velasquez S.L."/>
            <person name="Kruys A."/>
            <person name="Hutchinson M.I."/>
            <person name="Powell A.J."/>
            <person name="Barry K."/>
            <person name="Miller A.N."/>
            <person name="Grigoriev I.V."/>
            <person name="Debuchy R."/>
            <person name="Gladieux P."/>
            <person name="Thoren M.H."/>
            <person name="Johannesson H."/>
        </authorList>
    </citation>
    <scope>NUCLEOTIDE SEQUENCE</scope>
    <source>
        <strain evidence="2">CBS 508.74</strain>
    </source>
</reference>